<evidence type="ECO:0000313" key="10">
    <source>
        <dbReference type="EMBL" id="RLN73749.1"/>
    </source>
</evidence>
<dbReference type="EMBL" id="MBDN02000675">
    <property type="protein sequence ID" value="RLN73749.1"/>
    <property type="molecule type" value="Genomic_DNA"/>
</dbReference>
<evidence type="ECO:0000256" key="2">
    <source>
        <dbReference type="ARBA" id="ARBA00009533"/>
    </source>
</evidence>
<feature type="modified residue" description="N6-(pyridoxal phosphate)lysine" evidence="7">
    <location>
        <position position="81"/>
    </location>
</feature>
<dbReference type="InterPro" id="IPR010107">
    <property type="entry name" value="Glutamate_decarboxylase"/>
</dbReference>
<evidence type="ECO:0000256" key="4">
    <source>
        <dbReference type="ARBA" id="ARBA00022898"/>
    </source>
</evidence>
<keyword evidence="5 8" id="KW-0456">Lyase</keyword>
<comment type="caution">
    <text evidence="9">The sequence shown here is derived from an EMBL/GenBank/DDBJ whole genome shotgun (WGS) entry which is preliminary data.</text>
</comment>
<dbReference type="InterPro" id="IPR015424">
    <property type="entry name" value="PyrdxlP-dep_Trfase"/>
</dbReference>
<evidence type="ECO:0000256" key="8">
    <source>
        <dbReference type="RuleBase" id="RU000382"/>
    </source>
</evidence>
<dbReference type="GO" id="GO:0030170">
    <property type="term" value="F:pyridoxal phosphate binding"/>
    <property type="evidence" value="ECO:0007669"/>
    <property type="project" value="InterPro"/>
</dbReference>
<keyword evidence="4 7" id="KW-0663">Pyridoxal phosphate</keyword>
<comment type="similarity">
    <text evidence="2 8">Belongs to the group II decarboxylase family.</text>
</comment>
<dbReference type="GO" id="GO:0006538">
    <property type="term" value="P:L-glutamate catabolic process"/>
    <property type="evidence" value="ECO:0007669"/>
    <property type="project" value="TreeGrafter"/>
</dbReference>
<proteinExistence type="inferred from homology"/>
<dbReference type="Proteomes" id="UP000285883">
    <property type="component" value="Unassembled WGS sequence"/>
</dbReference>
<evidence type="ECO:0000313" key="12">
    <source>
        <dbReference type="Proteomes" id="UP000285883"/>
    </source>
</evidence>
<dbReference type="InterPro" id="IPR002129">
    <property type="entry name" value="PyrdxlP-dep_de-COase"/>
</dbReference>
<dbReference type="EC" id="4.1.1.15" evidence="3"/>
<protein>
    <recommendedName>
        <fullName evidence="3">glutamate decarboxylase</fullName>
        <ecNumber evidence="3">4.1.1.15</ecNumber>
    </recommendedName>
</protein>
<accession>A0A3R7GTN8</accession>
<dbReference type="InterPro" id="IPR015421">
    <property type="entry name" value="PyrdxlP-dep_Trfase_major"/>
</dbReference>
<gene>
    <name evidence="9" type="ORF">BBI17_009284</name>
    <name evidence="10" type="ORF">BBO99_00009263</name>
</gene>
<dbReference type="PANTHER" id="PTHR43321">
    <property type="entry name" value="GLUTAMATE DECARBOXYLASE"/>
    <property type="match status" value="1"/>
</dbReference>
<evidence type="ECO:0000256" key="5">
    <source>
        <dbReference type="ARBA" id="ARBA00023239"/>
    </source>
</evidence>
<evidence type="ECO:0000256" key="1">
    <source>
        <dbReference type="ARBA" id="ARBA00001933"/>
    </source>
</evidence>
<reference evidence="11 12" key="1">
    <citation type="submission" date="2018-07" db="EMBL/GenBank/DDBJ databases">
        <title>Genome sequencing of oomycete isolates from Chile give support for New Zealand origin for Phytophthora kernoviae and make available the first Nothophytophthora sp. genome.</title>
        <authorList>
            <person name="Studholme D.J."/>
            <person name="Sanfuentes E."/>
            <person name="Panda P."/>
            <person name="Hill R."/>
            <person name="Sambles C."/>
            <person name="Grant M."/>
            <person name="Williams N.M."/>
            <person name="Mcdougal R.L."/>
        </authorList>
    </citation>
    <scope>NUCLEOTIDE SEQUENCE [LARGE SCALE GENOMIC DNA]</scope>
    <source>
        <strain evidence="9">Chile2</strain>
        <strain evidence="10">Chile4</strain>
    </source>
</reference>
<dbReference type="GO" id="GO:0004351">
    <property type="term" value="F:glutamate decarboxylase activity"/>
    <property type="evidence" value="ECO:0007669"/>
    <property type="project" value="UniProtKB-EC"/>
</dbReference>
<organism evidence="9 12">
    <name type="scientific">Phytophthora kernoviae</name>
    <dbReference type="NCBI Taxonomy" id="325452"/>
    <lineage>
        <taxon>Eukaryota</taxon>
        <taxon>Sar</taxon>
        <taxon>Stramenopiles</taxon>
        <taxon>Oomycota</taxon>
        <taxon>Peronosporomycetes</taxon>
        <taxon>Peronosporales</taxon>
        <taxon>Peronosporaceae</taxon>
        <taxon>Phytophthora</taxon>
    </lineage>
</organism>
<keyword evidence="11" id="KW-1185">Reference proteome</keyword>
<evidence type="ECO:0000256" key="6">
    <source>
        <dbReference type="ARBA" id="ARBA00048868"/>
    </source>
</evidence>
<dbReference type="GO" id="GO:0005829">
    <property type="term" value="C:cytosol"/>
    <property type="evidence" value="ECO:0007669"/>
    <property type="project" value="TreeGrafter"/>
</dbReference>
<evidence type="ECO:0000256" key="7">
    <source>
        <dbReference type="PIRSR" id="PIRSR602129-50"/>
    </source>
</evidence>
<dbReference type="PANTHER" id="PTHR43321:SF3">
    <property type="entry name" value="GLUTAMATE DECARBOXYLASE"/>
    <property type="match status" value="1"/>
</dbReference>
<dbReference type="Gene3D" id="3.40.640.10">
    <property type="entry name" value="Type I PLP-dependent aspartate aminotransferase-like (Major domain)"/>
    <property type="match status" value="1"/>
</dbReference>
<dbReference type="Proteomes" id="UP000285624">
    <property type="component" value="Unassembled WGS sequence"/>
</dbReference>
<evidence type="ECO:0000313" key="9">
    <source>
        <dbReference type="EMBL" id="RLN38382.1"/>
    </source>
</evidence>
<dbReference type="STRING" id="325452.A0A3R7GTN8"/>
<name>A0A3R7GTN8_9STRA</name>
<sequence>MQTLDARPLLDENTIGVGAILESTFNGEFENIKEIHDMLVEENKLHNWNIPPHVDAASGGFIAPFISPDLLVKSINVSGHKFGLVYAGMGWAIWREKEDLPDDLVFHVNYLGGDQLSFTLNFSKGADNVVAQYYNLLRFGFDGYRRTMEASIENADYLRKALEDTELFDIVDKAHTPLVAFALKDTSRRS</sequence>
<comment type="catalytic activity">
    <reaction evidence="6">
        <text>L-glutamate + H(+) = 4-aminobutanoate + CO2</text>
        <dbReference type="Rhea" id="RHEA:17785"/>
        <dbReference type="ChEBI" id="CHEBI:15378"/>
        <dbReference type="ChEBI" id="CHEBI:16526"/>
        <dbReference type="ChEBI" id="CHEBI:29985"/>
        <dbReference type="ChEBI" id="CHEBI:59888"/>
        <dbReference type="EC" id="4.1.1.15"/>
    </reaction>
</comment>
<dbReference type="SUPFAM" id="SSF53383">
    <property type="entry name" value="PLP-dependent transferases"/>
    <property type="match status" value="1"/>
</dbReference>
<dbReference type="EMBL" id="MAYM02000445">
    <property type="protein sequence ID" value="RLN38382.1"/>
    <property type="molecule type" value="Genomic_DNA"/>
</dbReference>
<evidence type="ECO:0000256" key="3">
    <source>
        <dbReference type="ARBA" id="ARBA00012421"/>
    </source>
</evidence>
<dbReference type="Pfam" id="PF00282">
    <property type="entry name" value="Pyridoxal_deC"/>
    <property type="match status" value="1"/>
</dbReference>
<dbReference type="AlphaFoldDB" id="A0A3R7GTN8"/>
<comment type="cofactor">
    <cofactor evidence="1 7 8">
        <name>pyridoxal 5'-phosphate</name>
        <dbReference type="ChEBI" id="CHEBI:597326"/>
    </cofactor>
</comment>
<evidence type="ECO:0000313" key="11">
    <source>
        <dbReference type="Proteomes" id="UP000285624"/>
    </source>
</evidence>